<feature type="compositionally biased region" description="Basic and acidic residues" evidence="1">
    <location>
        <begin position="75"/>
        <end position="84"/>
    </location>
</feature>
<proteinExistence type="predicted"/>
<dbReference type="AlphaFoldDB" id="A0A4Y7TDI6"/>
<evidence type="ECO:0000313" key="4">
    <source>
        <dbReference type="Proteomes" id="UP000298030"/>
    </source>
</evidence>
<feature type="region of interest" description="Disordered" evidence="1">
    <location>
        <begin position="1"/>
        <end position="103"/>
    </location>
</feature>
<accession>A0A4Y7TDI6</accession>
<evidence type="ECO:0000313" key="2">
    <source>
        <dbReference type="EMBL" id="TEB32008.1"/>
    </source>
</evidence>
<sequence length="103" mass="11669">MHLLILSPHAFESQHLTFSPPRIRTNERNRKPSAPAPRRSQRNGDVSPDASDSISARLDARSSTLDTRQPQLRVRTLDPPHWELRNAAQDHSLPSKVQKGTYV</sequence>
<organism evidence="3 4">
    <name type="scientific">Coprinellus micaceus</name>
    <name type="common">Glistening ink-cap mushroom</name>
    <name type="synonym">Coprinus micaceus</name>
    <dbReference type="NCBI Taxonomy" id="71717"/>
    <lineage>
        <taxon>Eukaryota</taxon>
        <taxon>Fungi</taxon>
        <taxon>Dikarya</taxon>
        <taxon>Basidiomycota</taxon>
        <taxon>Agaricomycotina</taxon>
        <taxon>Agaricomycetes</taxon>
        <taxon>Agaricomycetidae</taxon>
        <taxon>Agaricales</taxon>
        <taxon>Agaricineae</taxon>
        <taxon>Psathyrellaceae</taxon>
        <taxon>Coprinellus</taxon>
    </lineage>
</organism>
<feature type="compositionally biased region" description="Polar residues" evidence="1">
    <location>
        <begin position="61"/>
        <end position="70"/>
    </location>
</feature>
<name>A0A4Y7TDI6_COPMI</name>
<keyword evidence="4" id="KW-1185">Reference proteome</keyword>
<dbReference type="EMBL" id="QPFP01000017">
    <property type="protein sequence ID" value="TEB32024.1"/>
    <property type="molecule type" value="Genomic_DNA"/>
</dbReference>
<reference evidence="3 4" key="1">
    <citation type="journal article" date="2019" name="Nat. Ecol. Evol.">
        <title>Megaphylogeny resolves global patterns of mushroom evolution.</title>
        <authorList>
            <person name="Varga T."/>
            <person name="Krizsan K."/>
            <person name="Foldi C."/>
            <person name="Dima B."/>
            <person name="Sanchez-Garcia M."/>
            <person name="Sanchez-Ramirez S."/>
            <person name="Szollosi G.J."/>
            <person name="Szarkandi J.G."/>
            <person name="Papp V."/>
            <person name="Albert L."/>
            <person name="Andreopoulos W."/>
            <person name="Angelini C."/>
            <person name="Antonin V."/>
            <person name="Barry K.W."/>
            <person name="Bougher N.L."/>
            <person name="Buchanan P."/>
            <person name="Buyck B."/>
            <person name="Bense V."/>
            <person name="Catcheside P."/>
            <person name="Chovatia M."/>
            <person name="Cooper J."/>
            <person name="Damon W."/>
            <person name="Desjardin D."/>
            <person name="Finy P."/>
            <person name="Geml J."/>
            <person name="Haridas S."/>
            <person name="Hughes K."/>
            <person name="Justo A."/>
            <person name="Karasinski D."/>
            <person name="Kautmanova I."/>
            <person name="Kiss B."/>
            <person name="Kocsube S."/>
            <person name="Kotiranta H."/>
            <person name="LaButti K.M."/>
            <person name="Lechner B.E."/>
            <person name="Liimatainen K."/>
            <person name="Lipzen A."/>
            <person name="Lukacs Z."/>
            <person name="Mihaltcheva S."/>
            <person name="Morgado L.N."/>
            <person name="Niskanen T."/>
            <person name="Noordeloos M.E."/>
            <person name="Ohm R.A."/>
            <person name="Ortiz-Santana B."/>
            <person name="Ovrebo C."/>
            <person name="Racz N."/>
            <person name="Riley R."/>
            <person name="Savchenko A."/>
            <person name="Shiryaev A."/>
            <person name="Soop K."/>
            <person name="Spirin V."/>
            <person name="Szebenyi C."/>
            <person name="Tomsovsky M."/>
            <person name="Tulloss R.E."/>
            <person name="Uehling J."/>
            <person name="Grigoriev I.V."/>
            <person name="Vagvolgyi C."/>
            <person name="Papp T."/>
            <person name="Martin F.M."/>
            <person name="Miettinen O."/>
            <person name="Hibbett D.S."/>
            <person name="Nagy L.G."/>
        </authorList>
    </citation>
    <scope>NUCLEOTIDE SEQUENCE [LARGE SCALE GENOMIC DNA]</scope>
    <source>
        <strain evidence="3 4">FP101781</strain>
    </source>
</reference>
<evidence type="ECO:0000256" key="1">
    <source>
        <dbReference type="SAM" id="MobiDB-lite"/>
    </source>
</evidence>
<evidence type="ECO:0000313" key="3">
    <source>
        <dbReference type="EMBL" id="TEB32024.1"/>
    </source>
</evidence>
<protein>
    <submittedName>
        <fullName evidence="3">Uncharacterized protein</fullName>
    </submittedName>
</protein>
<comment type="caution">
    <text evidence="3">The sequence shown here is derived from an EMBL/GenBank/DDBJ whole genome shotgun (WGS) entry which is preliminary data.</text>
</comment>
<dbReference type="EMBL" id="QPFP01000017">
    <property type="protein sequence ID" value="TEB32008.1"/>
    <property type="molecule type" value="Genomic_DNA"/>
</dbReference>
<dbReference type="Proteomes" id="UP000298030">
    <property type="component" value="Unassembled WGS sequence"/>
</dbReference>
<gene>
    <name evidence="2" type="ORF">FA13DRAFT_319369</name>
    <name evidence="3" type="ORF">FA13DRAFT_320959</name>
</gene>